<organism evidence="2 3">
    <name type="scientific">Streptomyces neyagawaensis</name>
    <dbReference type="NCBI Taxonomy" id="42238"/>
    <lineage>
        <taxon>Bacteria</taxon>
        <taxon>Bacillati</taxon>
        <taxon>Actinomycetota</taxon>
        <taxon>Actinomycetes</taxon>
        <taxon>Kitasatosporales</taxon>
        <taxon>Streptomycetaceae</taxon>
        <taxon>Streptomyces</taxon>
    </lineage>
</organism>
<dbReference type="Proteomes" id="UP001551189">
    <property type="component" value="Unassembled WGS sequence"/>
</dbReference>
<keyword evidence="3" id="KW-1185">Reference proteome</keyword>
<reference evidence="2 3" key="1">
    <citation type="submission" date="2024-06" db="EMBL/GenBank/DDBJ databases">
        <title>The Natural Products Discovery Center: Release of the First 8490 Sequenced Strains for Exploring Actinobacteria Biosynthetic Diversity.</title>
        <authorList>
            <person name="Kalkreuter E."/>
            <person name="Kautsar S.A."/>
            <person name="Yang D."/>
            <person name="Bader C.D."/>
            <person name="Teijaro C.N."/>
            <person name="Fluegel L."/>
            <person name="Davis C.M."/>
            <person name="Simpson J.R."/>
            <person name="Lauterbach L."/>
            <person name="Steele A.D."/>
            <person name="Gui C."/>
            <person name="Meng S."/>
            <person name="Li G."/>
            <person name="Viehrig K."/>
            <person name="Ye F."/>
            <person name="Su P."/>
            <person name="Kiefer A.F."/>
            <person name="Nichols A."/>
            <person name="Cepeda A.J."/>
            <person name="Yan W."/>
            <person name="Fan B."/>
            <person name="Jiang Y."/>
            <person name="Adhikari A."/>
            <person name="Zheng C.-J."/>
            <person name="Schuster L."/>
            <person name="Cowan T.M."/>
            <person name="Smanski M.J."/>
            <person name="Chevrette M.G."/>
            <person name="De Carvalho L.P.S."/>
            <person name="Shen B."/>
        </authorList>
    </citation>
    <scope>NUCLEOTIDE SEQUENCE [LARGE SCALE GENOMIC DNA]</scope>
    <source>
        <strain evidence="2 3">NPDC046851</strain>
    </source>
</reference>
<dbReference type="PROSITE" id="PS51257">
    <property type="entry name" value="PROKAR_LIPOPROTEIN"/>
    <property type="match status" value="1"/>
</dbReference>
<evidence type="ECO:0000313" key="3">
    <source>
        <dbReference type="Proteomes" id="UP001551189"/>
    </source>
</evidence>
<dbReference type="RefSeq" id="WP_359702058.1">
    <property type="nucleotide sequence ID" value="NZ_JBEYXT010000309.1"/>
</dbReference>
<protein>
    <submittedName>
        <fullName evidence="2">Uncharacterized protein</fullName>
    </submittedName>
</protein>
<feature type="region of interest" description="Disordered" evidence="1">
    <location>
        <begin position="31"/>
        <end position="54"/>
    </location>
</feature>
<proteinExistence type="predicted"/>
<gene>
    <name evidence="2" type="ORF">ABZ931_36405</name>
</gene>
<sequence length="54" mass="5351">MTSGAARIRRRLARTLAAGALGALLLAGCSSSGEGVRDEGPSRLPAALGVAAHH</sequence>
<name>A0ABV3BAF2_9ACTN</name>
<accession>A0ABV3BAF2</accession>
<dbReference type="EMBL" id="JBEYXT010000309">
    <property type="protein sequence ID" value="MEU6806429.1"/>
    <property type="molecule type" value="Genomic_DNA"/>
</dbReference>
<evidence type="ECO:0000256" key="1">
    <source>
        <dbReference type="SAM" id="MobiDB-lite"/>
    </source>
</evidence>
<comment type="caution">
    <text evidence="2">The sequence shown here is derived from an EMBL/GenBank/DDBJ whole genome shotgun (WGS) entry which is preliminary data.</text>
</comment>
<evidence type="ECO:0000313" key="2">
    <source>
        <dbReference type="EMBL" id="MEU6806429.1"/>
    </source>
</evidence>